<dbReference type="AlphaFoldDB" id="A0A7C9ITC7"/>
<evidence type="ECO:0000256" key="1">
    <source>
        <dbReference type="SAM" id="Phobius"/>
    </source>
</evidence>
<proteinExistence type="predicted"/>
<dbReference type="EMBL" id="WVUD01000003">
    <property type="protein sequence ID" value="MYL82240.1"/>
    <property type="molecule type" value="Genomic_DNA"/>
</dbReference>
<keyword evidence="1" id="KW-0812">Transmembrane</keyword>
<reference evidence="2 3" key="1">
    <citation type="submission" date="2020-01" db="EMBL/GenBank/DDBJ databases">
        <title>Genome sequence of Desulfovibrio aerotolerans DSM 16695(T).</title>
        <authorList>
            <person name="Karnachuk O."/>
            <person name="Avakyan M."/>
            <person name="Mardanov A."/>
            <person name="Kadnikov V."/>
            <person name="Ravin N."/>
        </authorList>
    </citation>
    <scope>NUCLEOTIDE SEQUENCE [LARGE SCALE GENOMIC DNA]</scope>
    <source>
        <strain evidence="2 3">DSM 16695</strain>
    </source>
</reference>
<feature type="transmembrane region" description="Helical" evidence="1">
    <location>
        <begin position="7"/>
        <end position="26"/>
    </location>
</feature>
<accession>A0A7C9ITC7</accession>
<organism evidence="2 3">
    <name type="scientific">Solidesulfovibrio aerotolerans</name>
    <dbReference type="NCBI Taxonomy" id="295255"/>
    <lineage>
        <taxon>Bacteria</taxon>
        <taxon>Pseudomonadati</taxon>
        <taxon>Thermodesulfobacteriota</taxon>
        <taxon>Desulfovibrionia</taxon>
        <taxon>Desulfovibrionales</taxon>
        <taxon>Desulfovibrionaceae</taxon>
        <taxon>Solidesulfovibrio</taxon>
    </lineage>
</organism>
<name>A0A7C9ITC7_9BACT</name>
<keyword evidence="1" id="KW-0472">Membrane</keyword>
<feature type="transmembrane region" description="Helical" evidence="1">
    <location>
        <begin position="96"/>
        <end position="121"/>
    </location>
</feature>
<dbReference type="RefSeq" id="WP_160958784.1">
    <property type="nucleotide sequence ID" value="NZ_WVUD01000003.1"/>
</dbReference>
<protein>
    <submittedName>
        <fullName evidence="2">Uncharacterized protein</fullName>
    </submittedName>
</protein>
<comment type="caution">
    <text evidence="2">The sequence shown here is derived from an EMBL/GenBank/DDBJ whole genome shotgun (WGS) entry which is preliminary data.</text>
</comment>
<keyword evidence="3" id="KW-1185">Reference proteome</keyword>
<dbReference type="Proteomes" id="UP000482487">
    <property type="component" value="Unassembled WGS sequence"/>
</dbReference>
<evidence type="ECO:0000313" key="2">
    <source>
        <dbReference type="EMBL" id="MYL82240.1"/>
    </source>
</evidence>
<gene>
    <name evidence="2" type="ORF">GTA51_03695</name>
</gene>
<keyword evidence="1" id="KW-1133">Transmembrane helix</keyword>
<feature type="transmembrane region" description="Helical" evidence="1">
    <location>
        <begin position="61"/>
        <end position="84"/>
    </location>
</feature>
<sequence length="199" mass="22659">MNVRIVYLLSFGFGLFGAVILVYVYSVCVNSKDDKLKDMLRRVAGANGDKQDLNCFVLEKIVIFIFTAFFMGFFAVCFFGSILFKNIGTAKYCLTVFVCILFAIGCLSSFADYFLSMVVVVDDLIYVRCMKTWFRPVVVIFDGSQAYERIGTEVSSFLVARYMVCIRINNKLFVVMNARNKKHLIKVFNNMKEVRGTAV</sequence>
<evidence type="ECO:0000313" key="3">
    <source>
        <dbReference type="Proteomes" id="UP000482487"/>
    </source>
</evidence>